<name>X1AYY9_9ZZZZ</name>
<protein>
    <submittedName>
        <fullName evidence="1">Uncharacterized protein</fullName>
    </submittedName>
</protein>
<sequence length="94" mass="10449">MAPLTELFGFPPSGSISPSVRMLEKDFSAYDQGTSFSKTALIGFASKGPIDEPTRVFNHEDLYRKFGYPDPTADHGSYLLYAGIEFLKYGTEAW</sequence>
<comment type="caution">
    <text evidence="1">The sequence shown here is derived from an EMBL/GenBank/DDBJ whole genome shotgun (WGS) entry which is preliminary data.</text>
</comment>
<evidence type="ECO:0000313" key="1">
    <source>
        <dbReference type="EMBL" id="GAG77348.1"/>
    </source>
</evidence>
<reference evidence="1" key="1">
    <citation type="journal article" date="2014" name="Front. Microbiol.">
        <title>High frequency of phylogenetically diverse reductive dehalogenase-homologous genes in deep subseafloor sedimentary metagenomes.</title>
        <authorList>
            <person name="Kawai M."/>
            <person name="Futagami T."/>
            <person name="Toyoda A."/>
            <person name="Takaki Y."/>
            <person name="Nishi S."/>
            <person name="Hori S."/>
            <person name="Arai W."/>
            <person name="Tsubouchi T."/>
            <person name="Morono Y."/>
            <person name="Uchiyama I."/>
            <person name="Ito T."/>
            <person name="Fujiyama A."/>
            <person name="Inagaki F."/>
            <person name="Takami H."/>
        </authorList>
    </citation>
    <scope>NUCLEOTIDE SEQUENCE</scope>
    <source>
        <strain evidence="1">Expedition CK06-06</strain>
    </source>
</reference>
<organism evidence="1">
    <name type="scientific">marine sediment metagenome</name>
    <dbReference type="NCBI Taxonomy" id="412755"/>
    <lineage>
        <taxon>unclassified sequences</taxon>
        <taxon>metagenomes</taxon>
        <taxon>ecological metagenomes</taxon>
    </lineage>
</organism>
<dbReference type="EMBL" id="BART01017406">
    <property type="protein sequence ID" value="GAG77348.1"/>
    <property type="molecule type" value="Genomic_DNA"/>
</dbReference>
<proteinExistence type="predicted"/>
<gene>
    <name evidence="1" type="ORF">S01H4_33145</name>
</gene>
<accession>X1AYY9</accession>
<dbReference type="AlphaFoldDB" id="X1AYY9"/>
<feature type="non-terminal residue" evidence="1">
    <location>
        <position position="94"/>
    </location>
</feature>
<dbReference type="Gene3D" id="3.40.50.11780">
    <property type="match status" value="1"/>
</dbReference>